<comment type="caution">
    <text evidence="1">The sequence shown here is derived from an EMBL/GenBank/DDBJ whole genome shotgun (WGS) entry which is preliminary data.</text>
</comment>
<dbReference type="OrthoDB" id="2384652at2759"/>
<dbReference type="EMBL" id="CAJVPZ010000382">
    <property type="protein sequence ID" value="CAG8463278.1"/>
    <property type="molecule type" value="Genomic_DNA"/>
</dbReference>
<dbReference type="Proteomes" id="UP000789396">
    <property type="component" value="Unassembled WGS sequence"/>
</dbReference>
<proteinExistence type="predicted"/>
<gene>
    <name evidence="1" type="ORF">RFULGI_LOCUS779</name>
</gene>
<sequence>MAADVYSFGIIMTEMSIGTPPYYNIDYNLELAYKILRNGLRPEFGKEFLFGWKDPSSCAILFRIIFVTRNLKF</sequence>
<protein>
    <submittedName>
        <fullName evidence="1">10863_t:CDS:1</fullName>
    </submittedName>
</protein>
<evidence type="ECO:0000313" key="1">
    <source>
        <dbReference type="EMBL" id="CAG8463278.1"/>
    </source>
</evidence>
<dbReference type="InterPro" id="IPR011009">
    <property type="entry name" value="Kinase-like_dom_sf"/>
</dbReference>
<keyword evidence="2" id="KW-1185">Reference proteome</keyword>
<evidence type="ECO:0000313" key="2">
    <source>
        <dbReference type="Proteomes" id="UP000789396"/>
    </source>
</evidence>
<dbReference type="Gene3D" id="1.10.510.10">
    <property type="entry name" value="Transferase(Phosphotransferase) domain 1"/>
    <property type="match status" value="1"/>
</dbReference>
<name>A0A9N8VUX5_9GLOM</name>
<accession>A0A9N8VUX5</accession>
<organism evidence="1 2">
    <name type="scientific">Racocetra fulgida</name>
    <dbReference type="NCBI Taxonomy" id="60492"/>
    <lineage>
        <taxon>Eukaryota</taxon>
        <taxon>Fungi</taxon>
        <taxon>Fungi incertae sedis</taxon>
        <taxon>Mucoromycota</taxon>
        <taxon>Glomeromycotina</taxon>
        <taxon>Glomeromycetes</taxon>
        <taxon>Diversisporales</taxon>
        <taxon>Gigasporaceae</taxon>
        <taxon>Racocetra</taxon>
    </lineage>
</organism>
<dbReference type="SUPFAM" id="SSF56112">
    <property type="entry name" value="Protein kinase-like (PK-like)"/>
    <property type="match status" value="1"/>
</dbReference>
<dbReference type="AlphaFoldDB" id="A0A9N8VUX5"/>
<reference evidence="1" key="1">
    <citation type="submission" date="2021-06" db="EMBL/GenBank/DDBJ databases">
        <authorList>
            <person name="Kallberg Y."/>
            <person name="Tangrot J."/>
            <person name="Rosling A."/>
        </authorList>
    </citation>
    <scope>NUCLEOTIDE SEQUENCE</scope>
    <source>
        <strain evidence="1">IN212</strain>
    </source>
</reference>